<accession>A0A1Y1XGA3</accession>
<sequence>HGDECKYVESHCSDIEGLFNYLSFIYCKMSDCKLLAMTIMCLWIIWLFFLFGTSASSFFSPNLTFISNYLCLPESVAGVTLAALGNGAPDVFSTFSSFKVNSGGLAMGELIGASLFVTILVVGSISLVSPLKVSKKPFLCDMLFFIGAIFCVLILIIKGYITSMDSMFMLGYYILYVVLVVVTNWRKRVKKSRMESYHSLGFHFPRCEFESDSEGIYIIYI</sequence>
<evidence type="ECO:0000256" key="3">
    <source>
        <dbReference type="ARBA" id="ARBA00022448"/>
    </source>
</evidence>
<feature type="transmembrane region" description="Helical" evidence="7">
    <location>
        <begin position="143"/>
        <end position="161"/>
    </location>
</feature>
<feature type="non-terminal residue" evidence="9">
    <location>
        <position position="1"/>
    </location>
</feature>
<dbReference type="GO" id="GO:0008324">
    <property type="term" value="F:monoatomic cation transmembrane transporter activity"/>
    <property type="evidence" value="ECO:0007669"/>
    <property type="project" value="TreeGrafter"/>
</dbReference>
<comment type="similarity">
    <text evidence="2">Belongs to the Ca(2+):cation antiporter (CaCA) (TC 2.A.19) family.</text>
</comment>
<evidence type="ECO:0000256" key="7">
    <source>
        <dbReference type="SAM" id="Phobius"/>
    </source>
</evidence>
<evidence type="ECO:0000256" key="1">
    <source>
        <dbReference type="ARBA" id="ARBA00004141"/>
    </source>
</evidence>
<dbReference type="Proteomes" id="UP000193944">
    <property type="component" value="Unassembled WGS sequence"/>
</dbReference>
<dbReference type="InterPro" id="IPR044880">
    <property type="entry name" value="NCX_ion-bd_dom_sf"/>
</dbReference>
<comment type="caution">
    <text evidence="9">The sequence shown here is derived from an EMBL/GenBank/DDBJ whole genome shotgun (WGS) entry which is preliminary data.</text>
</comment>
<feature type="domain" description="Sodium/calcium exchanger membrane region" evidence="8">
    <location>
        <begin position="42"/>
        <end position="181"/>
    </location>
</feature>
<evidence type="ECO:0000256" key="5">
    <source>
        <dbReference type="ARBA" id="ARBA00022989"/>
    </source>
</evidence>
<keyword evidence="4 7" id="KW-0812">Transmembrane</keyword>
<proteinExistence type="inferred from homology"/>
<evidence type="ECO:0000256" key="6">
    <source>
        <dbReference type="ARBA" id="ARBA00023136"/>
    </source>
</evidence>
<dbReference type="PANTHER" id="PTHR12266">
    <property type="entry name" value="NA+/CA2+ K+ INDEPENDENT EXCHANGER"/>
    <property type="match status" value="1"/>
</dbReference>
<evidence type="ECO:0000313" key="10">
    <source>
        <dbReference type="Proteomes" id="UP000193944"/>
    </source>
</evidence>
<keyword evidence="5 7" id="KW-1133">Transmembrane helix</keyword>
<dbReference type="STRING" id="1754192.A0A1Y1XGA3"/>
<feature type="transmembrane region" description="Helical" evidence="7">
    <location>
        <begin position="34"/>
        <end position="59"/>
    </location>
</feature>
<dbReference type="Pfam" id="PF01699">
    <property type="entry name" value="Na_Ca_ex"/>
    <property type="match status" value="1"/>
</dbReference>
<name>A0A1Y1XGA3_9FUNG</name>
<feature type="transmembrane region" description="Helical" evidence="7">
    <location>
        <begin position="167"/>
        <end position="185"/>
    </location>
</feature>
<protein>
    <recommendedName>
        <fullName evidence="8">Sodium/calcium exchanger membrane region domain-containing protein</fullName>
    </recommendedName>
</protein>
<dbReference type="GO" id="GO:0016020">
    <property type="term" value="C:membrane"/>
    <property type="evidence" value="ECO:0007669"/>
    <property type="project" value="UniProtKB-SubCell"/>
</dbReference>
<dbReference type="AlphaFoldDB" id="A0A1Y1XGA3"/>
<keyword evidence="3" id="KW-0813">Transport</keyword>
<evidence type="ECO:0000256" key="2">
    <source>
        <dbReference type="ARBA" id="ARBA00008170"/>
    </source>
</evidence>
<dbReference type="Gene3D" id="1.20.1420.30">
    <property type="entry name" value="NCX, central ion-binding region"/>
    <property type="match status" value="1"/>
</dbReference>
<dbReference type="OrthoDB" id="407410at2759"/>
<feature type="transmembrane region" description="Helical" evidence="7">
    <location>
        <begin position="110"/>
        <end position="131"/>
    </location>
</feature>
<keyword evidence="10" id="KW-1185">Reference proteome</keyword>
<comment type="subcellular location">
    <subcellularLocation>
        <location evidence="1">Membrane</location>
        <topology evidence="1">Multi-pass membrane protein</topology>
    </subcellularLocation>
</comment>
<organism evidence="9 10">
    <name type="scientific">Anaeromyces robustus</name>
    <dbReference type="NCBI Taxonomy" id="1754192"/>
    <lineage>
        <taxon>Eukaryota</taxon>
        <taxon>Fungi</taxon>
        <taxon>Fungi incertae sedis</taxon>
        <taxon>Chytridiomycota</taxon>
        <taxon>Chytridiomycota incertae sedis</taxon>
        <taxon>Neocallimastigomycetes</taxon>
        <taxon>Neocallimastigales</taxon>
        <taxon>Neocallimastigaceae</taxon>
        <taxon>Anaeromyces</taxon>
    </lineage>
</organism>
<evidence type="ECO:0000256" key="4">
    <source>
        <dbReference type="ARBA" id="ARBA00022692"/>
    </source>
</evidence>
<gene>
    <name evidence="9" type="ORF">BCR32DRAFT_200662</name>
</gene>
<dbReference type="EMBL" id="MCFG01000047">
    <property type="protein sequence ID" value="ORX84722.1"/>
    <property type="molecule type" value="Genomic_DNA"/>
</dbReference>
<dbReference type="PANTHER" id="PTHR12266:SF0">
    <property type="entry name" value="MITOCHONDRIAL SODIUM_CALCIUM EXCHANGER PROTEIN"/>
    <property type="match status" value="1"/>
</dbReference>
<dbReference type="GO" id="GO:0006874">
    <property type="term" value="P:intracellular calcium ion homeostasis"/>
    <property type="evidence" value="ECO:0007669"/>
    <property type="project" value="TreeGrafter"/>
</dbReference>
<evidence type="ECO:0000259" key="8">
    <source>
        <dbReference type="Pfam" id="PF01699"/>
    </source>
</evidence>
<dbReference type="InterPro" id="IPR004837">
    <property type="entry name" value="NaCa_Exmemb"/>
</dbReference>
<keyword evidence="6 7" id="KW-0472">Membrane</keyword>
<reference evidence="9 10" key="2">
    <citation type="submission" date="2016-08" db="EMBL/GenBank/DDBJ databases">
        <title>Pervasive Adenine N6-methylation of Active Genes in Fungi.</title>
        <authorList>
            <consortium name="DOE Joint Genome Institute"/>
            <person name="Mondo S.J."/>
            <person name="Dannebaum R.O."/>
            <person name="Kuo R.C."/>
            <person name="Labutti K."/>
            <person name="Haridas S."/>
            <person name="Kuo A."/>
            <person name="Salamov A."/>
            <person name="Ahrendt S.R."/>
            <person name="Lipzen A."/>
            <person name="Sullivan W."/>
            <person name="Andreopoulos W.B."/>
            <person name="Clum A."/>
            <person name="Lindquist E."/>
            <person name="Daum C."/>
            <person name="Ramamoorthy G.K."/>
            <person name="Gryganskyi A."/>
            <person name="Culley D."/>
            <person name="Magnuson J.K."/>
            <person name="James T.Y."/>
            <person name="O'Malley M.A."/>
            <person name="Stajich J.E."/>
            <person name="Spatafora J.W."/>
            <person name="Visel A."/>
            <person name="Grigoriev I.V."/>
        </authorList>
    </citation>
    <scope>NUCLEOTIDE SEQUENCE [LARGE SCALE GENOMIC DNA]</scope>
    <source>
        <strain evidence="9 10">S4</strain>
    </source>
</reference>
<dbReference type="InterPro" id="IPR051359">
    <property type="entry name" value="CaCA_antiporter"/>
</dbReference>
<reference evidence="9 10" key="1">
    <citation type="submission" date="2016-08" db="EMBL/GenBank/DDBJ databases">
        <title>A Parts List for Fungal Cellulosomes Revealed by Comparative Genomics.</title>
        <authorList>
            <consortium name="DOE Joint Genome Institute"/>
            <person name="Haitjema C.H."/>
            <person name="Gilmore S.P."/>
            <person name="Henske J.K."/>
            <person name="Solomon K.V."/>
            <person name="De Groot R."/>
            <person name="Kuo A."/>
            <person name="Mondo S.J."/>
            <person name="Salamov A.A."/>
            <person name="Labutti K."/>
            <person name="Zhao Z."/>
            <person name="Chiniquy J."/>
            <person name="Barry K."/>
            <person name="Brewer H.M."/>
            <person name="Purvine S.O."/>
            <person name="Wright A.T."/>
            <person name="Boxma B."/>
            <person name="Van Alen T."/>
            <person name="Hackstein J.H."/>
            <person name="Baker S.E."/>
            <person name="Grigoriev I.V."/>
            <person name="O'Malley M.A."/>
        </authorList>
    </citation>
    <scope>NUCLEOTIDE SEQUENCE [LARGE SCALE GENOMIC DNA]</scope>
    <source>
        <strain evidence="9 10">S4</strain>
    </source>
</reference>
<evidence type="ECO:0000313" key="9">
    <source>
        <dbReference type="EMBL" id="ORX84722.1"/>
    </source>
</evidence>